<dbReference type="PANTHER" id="PTHR43155:SF2">
    <property type="entry name" value="CYCLIC DI-GMP PHOSPHODIESTERASE PA4108"/>
    <property type="match status" value="1"/>
</dbReference>
<keyword evidence="1" id="KW-1133">Transmembrane helix</keyword>
<dbReference type="PROSITE" id="PS51832">
    <property type="entry name" value="HD_GYP"/>
    <property type="match status" value="1"/>
</dbReference>
<proteinExistence type="predicted"/>
<dbReference type="AlphaFoldDB" id="A0A1H9ZL46"/>
<name>A0A1H9ZL46_9FIRM</name>
<keyword evidence="4" id="KW-1185">Reference proteome</keyword>
<organism evidence="3 4">
    <name type="scientific">Natronincola peptidivorans</name>
    <dbReference type="NCBI Taxonomy" id="426128"/>
    <lineage>
        <taxon>Bacteria</taxon>
        <taxon>Bacillati</taxon>
        <taxon>Bacillota</taxon>
        <taxon>Clostridia</taxon>
        <taxon>Peptostreptococcales</taxon>
        <taxon>Natronincolaceae</taxon>
        <taxon>Natronincola</taxon>
    </lineage>
</organism>
<dbReference type="InterPro" id="IPR003607">
    <property type="entry name" value="HD/PDEase_dom"/>
</dbReference>
<dbReference type="InterPro" id="IPR037522">
    <property type="entry name" value="HD_GYP_dom"/>
</dbReference>
<sequence length="395" mass="46017">MSKNKENLRAEEVISVPVKSLIENMVIGEEIKGSSGQVLVSKGFELKNQKTVERVQKFLDDNKIEIVRIIADNEIMEILKSIQEKEVETVQHKKPSYGEALGLKKEKDKELFDRLLPKYKKDITDKLMALFEGAEPSEIASIEEDIKKSMQVIEASVNVFQMLETMKKMDHSLYFYSYSVALTAYMLGNWMGLKQKQKEALFITAMVADVGILKLPEDKMYRHQWKEQEENQYYQHVVYSYSLLEKCSFLTGTMLDSILYHHEKYDGTGYPRGLKGTEIPLFSRILYIADLYTHYMINKGYNPLHTVHEIKEKHLKEVDLYILFTLSERVGNYFTGQKFKTKNADLLEGEIIMLDKGTSHLSFDSRNVYVYVRRKDKSIINIPLHTFHQEDVEFI</sequence>
<dbReference type="SUPFAM" id="SSF109604">
    <property type="entry name" value="HD-domain/PDEase-like"/>
    <property type="match status" value="1"/>
</dbReference>
<evidence type="ECO:0000313" key="4">
    <source>
        <dbReference type="Proteomes" id="UP000199568"/>
    </source>
</evidence>
<feature type="transmembrane region" description="Helical" evidence="1">
    <location>
        <begin position="173"/>
        <end position="193"/>
    </location>
</feature>
<keyword evidence="1" id="KW-0812">Transmembrane</keyword>
<feature type="domain" description="HD-GYP" evidence="2">
    <location>
        <begin position="146"/>
        <end position="346"/>
    </location>
</feature>
<dbReference type="PANTHER" id="PTHR43155">
    <property type="entry name" value="CYCLIC DI-GMP PHOSPHODIESTERASE PA4108-RELATED"/>
    <property type="match status" value="1"/>
</dbReference>
<accession>A0A1H9ZL46</accession>
<dbReference type="Pfam" id="PF13487">
    <property type="entry name" value="HD_5"/>
    <property type="match status" value="1"/>
</dbReference>
<evidence type="ECO:0000313" key="3">
    <source>
        <dbReference type="EMBL" id="SES81858.1"/>
    </source>
</evidence>
<reference evidence="3 4" key="1">
    <citation type="submission" date="2016-10" db="EMBL/GenBank/DDBJ databases">
        <authorList>
            <person name="de Groot N.N."/>
        </authorList>
    </citation>
    <scope>NUCLEOTIDE SEQUENCE [LARGE SCALE GENOMIC DNA]</scope>
    <source>
        <strain evidence="3 4">DSM 18979</strain>
    </source>
</reference>
<gene>
    <name evidence="3" type="ORF">SAMN05660297_00591</name>
</gene>
<evidence type="ECO:0000259" key="2">
    <source>
        <dbReference type="PROSITE" id="PS51832"/>
    </source>
</evidence>
<dbReference type="Proteomes" id="UP000199568">
    <property type="component" value="Unassembled WGS sequence"/>
</dbReference>
<dbReference type="OrthoDB" id="9804747at2"/>
<keyword evidence="1" id="KW-0472">Membrane</keyword>
<dbReference type="EMBL" id="FOHU01000002">
    <property type="protein sequence ID" value="SES81858.1"/>
    <property type="molecule type" value="Genomic_DNA"/>
</dbReference>
<dbReference type="RefSeq" id="WP_090439094.1">
    <property type="nucleotide sequence ID" value="NZ_FOHU01000002.1"/>
</dbReference>
<evidence type="ECO:0000256" key="1">
    <source>
        <dbReference type="SAM" id="Phobius"/>
    </source>
</evidence>
<dbReference type="STRING" id="426128.SAMN05660297_00591"/>
<dbReference type="Gene3D" id="1.10.3210.10">
    <property type="entry name" value="Hypothetical protein af1432"/>
    <property type="match status" value="1"/>
</dbReference>
<protein>
    <submittedName>
        <fullName evidence="3">HD domain-containing protein</fullName>
    </submittedName>
</protein>
<dbReference type="CDD" id="cd00077">
    <property type="entry name" value="HDc"/>
    <property type="match status" value="1"/>
</dbReference>